<dbReference type="SUPFAM" id="SSF47413">
    <property type="entry name" value="lambda repressor-like DNA-binding domains"/>
    <property type="match status" value="1"/>
</dbReference>
<dbReference type="SMART" id="SM00530">
    <property type="entry name" value="HTH_XRE"/>
    <property type="match status" value="1"/>
</dbReference>
<dbReference type="InterPro" id="IPR010982">
    <property type="entry name" value="Lambda_DNA-bd_dom_sf"/>
</dbReference>
<accession>A0A2W1L8P6</accession>
<keyword evidence="3" id="KW-1185">Reference proteome</keyword>
<evidence type="ECO:0000259" key="1">
    <source>
        <dbReference type="PROSITE" id="PS50943"/>
    </source>
</evidence>
<evidence type="ECO:0000313" key="3">
    <source>
        <dbReference type="Proteomes" id="UP000249522"/>
    </source>
</evidence>
<organism evidence="2 3">
    <name type="scientific">Paenibacillus sambharensis</name>
    <dbReference type="NCBI Taxonomy" id="1803190"/>
    <lineage>
        <taxon>Bacteria</taxon>
        <taxon>Bacillati</taxon>
        <taxon>Bacillota</taxon>
        <taxon>Bacilli</taxon>
        <taxon>Bacillales</taxon>
        <taxon>Paenibacillaceae</taxon>
        <taxon>Paenibacillus</taxon>
    </lineage>
</organism>
<gene>
    <name evidence="2" type="ORF">DNH61_11610</name>
</gene>
<dbReference type="GO" id="GO:0003677">
    <property type="term" value="F:DNA binding"/>
    <property type="evidence" value="ECO:0007669"/>
    <property type="project" value="InterPro"/>
</dbReference>
<proteinExistence type="predicted"/>
<dbReference type="Proteomes" id="UP000249522">
    <property type="component" value="Unassembled WGS sequence"/>
</dbReference>
<dbReference type="CDD" id="cd00093">
    <property type="entry name" value="HTH_XRE"/>
    <property type="match status" value="1"/>
</dbReference>
<dbReference type="Pfam" id="PF01381">
    <property type="entry name" value="HTH_3"/>
    <property type="match status" value="1"/>
</dbReference>
<dbReference type="AlphaFoldDB" id="A0A2W1L8P6"/>
<evidence type="ECO:0000313" key="2">
    <source>
        <dbReference type="EMBL" id="PZD95199.1"/>
    </source>
</evidence>
<protein>
    <submittedName>
        <fullName evidence="2">XRE family transcriptional regulator</fullName>
    </submittedName>
</protein>
<feature type="domain" description="HTH cro/C1-type" evidence="1">
    <location>
        <begin position="6"/>
        <end position="61"/>
    </location>
</feature>
<dbReference type="InterPro" id="IPR001387">
    <property type="entry name" value="Cro/C1-type_HTH"/>
</dbReference>
<sequence>MVRAKLRMLRKQRGITQTFISGKLGFKHPSGYSNIENGRNGLSLEHAKIISDILGVPLEELTEDAKETFLSA</sequence>
<name>A0A2W1L8P6_9BACL</name>
<dbReference type="PROSITE" id="PS50943">
    <property type="entry name" value="HTH_CROC1"/>
    <property type="match status" value="1"/>
</dbReference>
<dbReference type="EMBL" id="QKRB01000044">
    <property type="protein sequence ID" value="PZD95199.1"/>
    <property type="molecule type" value="Genomic_DNA"/>
</dbReference>
<dbReference type="OrthoDB" id="9814553at2"/>
<dbReference type="Gene3D" id="1.10.260.40">
    <property type="entry name" value="lambda repressor-like DNA-binding domains"/>
    <property type="match status" value="1"/>
</dbReference>
<dbReference type="RefSeq" id="WP_111146828.1">
    <property type="nucleotide sequence ID" value="NZ_QKRB01000044.1"/>
</dbReference>
<reference evidence="2 3" key="1">
    <citation type="submission" date="2018-06" db="EMBL/GenBank/DDBJ databases">
        <title>Paenibacillus imtechensis sp. nov.</title>
        <authorList>
            <person name="Pinnaka A.K."/>
            <person name="Singh H."/>
            <person name="Kaur M."/>
        </authorList>
    </citation>
    <scope>NUCLEOTIDE SEQUENCE [LARGE SCALE GENOMIC DNA]</scope>
    <source>
        <strain evidence="2 3">SMB1</strain>
    </source>
</reference>
<comment type="caution">
    <text evidence="2">The sequence shown here is derived from an EMBL/GenBank/DDBJ whole genome shotgun (WGS) entry which is preliminary data.</text>
</comment>